<dbReference type="Pfam" id="PF05118">
    <property type="entry name" value="Asp_Arg_Hydrox"/>
    <property type="match status" value="1"/>
</dbReference>
<accession>A0A0D0TG50</accession>
<sequence>MTNPLKLIIVALYVASIAYVHLRGRVRHKLGRQLSDHSTFLAPVNCFLYLFSKQPGRPYLSPSDFPELSPLQEHWEEIRQEGQNLMRAGEIKRSDQYNDVGFNSFFKSGWKRFYLKWYGDSHPSAMKLCPRTTELVQSIGSIKAAMFAELPPGSKLVRHRDPYAGSYRYHLGLDTPNDPGCYINVDGESYYWRDGEPVMFDETYIHYAENTTGKNRIILFCDIERPMKYRWAAAFNRWFSRNVMAAAGSPNDEGDKTGGLNRAFTRLYKIRLRGKELKKRNRTRYYLEKWVIFAGLALIFILI</sequence>
<evidence type="ECO:0000256" key="3">
    <source>
        <dbReference type="ARBA" id="ARBA00023002"/>
    </source>
</evidence>
<comment type="similarity">
    <text evidence="1">Belongs to the aspartyl/asparaginyl beta-hydroxylase family.</text>
</comment>
<comment type="caution">
    <text evidence="6">The sequence shown here is derived from an EMBL/GenBank/DDBJ whole genome shotgun (WGS) entry which is preliminary data.</text>
</comment>
<keyword evidence="2" id="KW-0223">Dioxygenase</keyword>
<dbReference type="EMBL" id="JXCQ01000033">
    <property type="protein sequence ID" value="KIR21029.1"/>
    <property type="molecule type" value="Genomic_DNA"/>
</dbReference>
<gene>
    <name evidence="6" type="ORF">PFLU3_35050</name>
</gene>
<evidence type="ECO:0000256" key="4">
    <source>
        <dbReference type="SAM" id="Phobius"/>
    </source>
</evidence>
<dbReference type="Proteomes" id="UP000032210">
    <property type="component" value="Unassembled WGS sequence"/>
</dbReference>
<evidence type="ECO:0000259" key="5">
    <source>
        <dbReference type="Pfam" id="PF05118"/>
    </source>
</evidence>
<dbReference type="InterPro" id="IPR007803">
    <property type="entry name" value="Asp/Arg/Pro-Hydrxlase"/>
</dbReference>
<keyword evidence="3" id="KW-0560">Oxidoreductase</keyword>
<dbReference type="AlphaFoldDB" id="A0A0D0TG50"/>
<evidence type="ECO:0000256" key="2">
    <source>
        <dbReference type="ARBA" id="ARBA00022964"/>
    </source>
</evidence>
<feature type="transmembrane region" description="Helical" evidence="4">
    <location>
        <begin position="285"/>
        <end position="302"/>
    </location>
</feature>
<protein>
    <submittedName>
        <fullName evidence="6">Aspartyl/Asparaginyl beta-hydroxylase</fullName>
    </submittedName>
</protein>
<dbReference type="InterPro" id="IPR051821">
    <property type="entry name" value="Asp/Asn_beta-hydroxylase"/>
</dbReference>
<dbReference type="InterPro" id="IPR047694">
    <property type="entry name" value="Lipid_A_LpxO-like"/>
</dbReference>
<proteinExistence type="inferred from homology"/>
<evidence type="ECO:0000313" key="6">
    <source>
        <dbReference type="EMBL" id="KIR21029.1"/>
    </source>
</evidence>
<reference evidence="6 7" key="1">
    <citation type="submission" date="2015-01" db="EMBL/GenBank/DDBJ databases">
        <title>Genome sequence of the beneficial rhizobacterium Pseudomonas fluorescens 2-79.</title>
        <authorList>
            <person name="Thuermer A."/>
            <person name="Daniel R."/>
        </authorList>
    </citation>
    <scope>NUCLEOTIDE SEQUENCE [LARGE SCALE GENOMIC DNA]</scope>
    <source>
        <strain evidence="6 7">2-79</strain>
    </source>
</reference>
<feature type="domain" description="Aspartyl/asparaginy/proline hydroxylase" evidence="5">
    <location>
        <begin position="73"/>
        <end position="226"/>
    </location>
</feature>
<dbReference type="Gene3D" id="2.60.120.330">
    <property type="entry name" value="B-lactam Antibiotic, Isopenicillin N Synthase, Chain"/>
    <property type="match status" value="1"/>
</dbReference>
<evidence type="ECO:0000313" key="7">
    <source>
        <dbReference type="Proteomes" id="UP000032210"/>
    </source>
</evidence>
<dbReference type="GO" id="GO:0051213">
    <property type="term" value="F:dioxygenase activity"/>
    <property type="evidence" value="ECO:0007669"/>
    <property type="project" value="UniProtKB-KW"/>
</dbReference>
<organism evidence="6 7">
    <name type="scientific">Pseudomonas fluorescens</name>
    <dbReference type="NCBI Taxonomy" id="294"/>
    <lineage>
        <taxon>Bacteria</taxon>
        <taxon>Pseudomonadati</taxon>
        <taxon>Pseudomonadota</taxon>
        <taxon>Gammaproteobacteria</taxon>
        <taxon>Pseudomonadales</taxon>
        <taxon>Pseudomonadaceae</taxon>
        <taxon>Pseudomonas</taxon>
    </lineage>
</organism>
<feature type="transmembrane region" description="Helical" evidence="4">
    <location>
        <begin position="6"/>
        <end position="22"/>
    </location>
</feature>
<keyword evidence="4" id="KW-0472">Membrane</keyword>
<dbReference type="PANTHER" id="PTHR46332:SF5">
    <property type="entry name" value="ASPARTATE BETA-HYDROXYLASE DOMAIN CONTAINING 2"/>
    <property type="match status" value="1"/>
</dbReference>
<evidence type="ECO:0000256" key="1">
    <source>
        <dbReference type="ARBA" id="ARBA00007730"/>
    </source>
</evidence>
<dbReference type="PANTHER" id="PTHR46332">
    <property type="entry name" value="ASPARTATE BETA-HYDROXYLASE DOMAIN-CONTAINING PROTEIN 2"/>
    <property type="match status" value="1"/>
</dbReference>
<keyword evidence="4" id="KW-1133">Transmembrane helix</keyword>
<name>A0A0D0TG50_PSEFL</name>
<dbReference type="InterPro" id="IPR027443">
    <property type="entry name" value="IPNS-like_sf"/>
</dbReference>
<keyword evidence="4" id="KW-0812">Transmembrane</keyword>
<dbReference type="SUPFAM" id="SSF51197">
    <property type="entry name" value="Clavaminate synthase-like"/>
    <property type="match status" value="1"/>
</dbReference>
<dbReference type="NCBIfam" id="NF033391">
    <property type="entry name" value="lipid_A_LpxO"/>
    <property type="match status" value="1"/>
</dbReference>
<dbReference type="PATRIC" id="fig|294.125.peg.3595"/>